<comment type="caution">
    <text evidence="3">The sequence shown here is derived from an EMBL/GenBank/DDBJ whole genome shotgun (WGS) entry which is preliminary data.</text>
</comment>
<dbReference type="Proteomes" id="UP000724874">
    <property type="component" value="Unassembled WGS sequence"/>
</dbReference>
<evidence type="ECO:0000259" key="2">
    <source>
        <dbReference type="Pfam" id="PF24883"/>
    </source>
</evidence>
<feature type="domain" description="Nephrocystin 3-like N-terminal" evidence="2">
    <location>
        <begin position="82"/>
        <end position="198"/>
    </location>
</feature>
<dbReference type="EMBL" id="JADNYJ010000001">
    <property type="protein sequence ID" value="KAF8914407.1"/>
    <property type="molecule type" value="Genomic_DNA"/>
</dbReference>
<evidence type="ECO:0000256" key="1">
    <source>
        <dbReference type="ARBA" id="ARBA00022737"/>
    </source>
</evidence>
<accession>A0A9P5P2A5</accession>
<dbReference type="InterPro" id="IPR056884">
    <property type="entry name" value="NPHP3-like_N"/>
</dbReference>
<proteinExistence type="predicted"/>
<name>A0A9P5P2A5_GYMJU</name>
<gene>
    <name evidence="3" type="ORF">CPB84DRAFT_90707</name>
</gene>
<organism evidence="3 4">
    <name type="scientific">Gymnopilus junonius</name>
    <name type="common">Spectacular rustgill mushroom</name>
    <name type="synonym">Gymnopilus spectabilis subsp. junonius</name>
    <dbReference type="NCBI Taxonomy" id="109634"/>
    <lineage>
        <taxon>Eukaryota</taxon>
        <taxon>Fungi</taxon>
        <taxon>Dikarya</taxon>
        <taxon>Basidiomycota</taxon>
        <taxon>Agaricomycotina</taxon>
        <taxon>Agaricomycetes</taxon>
        <taxon>Agaricomycetidae</taxon>
        <taxon>Agaricales</taxon>
        <taxon>Agaricineae</taxon>
        <taxon>Hymenogastraceae</taxon>
        <taxon>Gymnopilus</taxon>
    </lineage>
</organism>
<evidence type="ECO:0000313" key="3">
    <source>
        <dbReference type="EMBL" id="KAF8914407.1"/>
    </source>
</evidence>
<dbReference type="AlphaFoldDB" id="A0A9P5P2A5"/>
<dbReference type="Pfam" id="PF24883">
    <property type="entry name" value="NPHP3_N"/>
    <property type="match status" value="1"/>
</dbReference>
<reference evidence="3" key="1">
    <citation type="submission" date="2020-11" db="EMBL/GenBank/DDBJ databases">
        <authorList>
            <consortium name="DOE Joint Genome Institute"/>
            <person name="Ahrendt S."/>
            <person name="Riley R."/>
            <person name="Andreopoulos W."/>
            <person name="LaButti K."/>
            <person name="Pangilinan J."/>
            <person name="Ruiz-duenas F.J."/>
            <person name="Barrasa J.M."/>
            <person name="Sanchez-Garcia M."/>
            <person name="Camarero S."/>
            <person name="Miyauchi S."/>
            <person name="Serrano A."/>
            <person name="Linde D."/>
            <person name="Babiker R."/>
            <person name="Drula E."/>
            <person name="Ayuso-Fernandez I."/>
            <person name="Pacheco R."/>
            <person name="Padilla G."/>
            <person name="Ferreira P."/>
            <person name="Barriuso J."/>
            <person name="Kellner H."/>
            <person name="Castanera R."/>
            <person name="Alfaro M."/>
            <person name="Ramirez L."/>
            <person name="Pisabarro A.G."/>
            <person name="Kuo A."/>
            <person name="Tritt A."/>
            <person name="Lipzen A."/>
            <person name="He G."/>
            <person name="Yan M."/>
            <person name="Ng V."/>
            <person name="Cullen D."/>
            <person name="Martin F."/>
            <person name="Rosso M.-N."/>
            <person name="Henrissat B."/>
            <person name="Hibbett D."/>
            <person name="Martinez A.T."/>
            <person name="Grigoriev I.V."/>
        </authorList>
    </citation>
    <scope>NUCLEOTIDE SEQUENCE</scope>
    <source>
        <strain evidence="3">AH 44721</strain>
    </source>
</reference>
<keyword evidence="1" id="KW-0677">Repeat</keyword>
<keyword evidence="4" id="KW-1185">Reference proteome</keyword>
<protein>
    <recommendedName>
        <fullName evidence="2">Nephrocystin 3-like N-terminal domain-containing protein</fullName>
    </recommendedName>
</protein>
<evidence type="ECO:0000313" key="4">
    <source>
        <dbReference type="Proteomes" id="UP000724874"/>
    </source>
</evidence>
<sequence length="458" mass="52266">MFSVNMSLRMHLSSQKKYRTNPNATKELALPSLNISSPGPKRSLTLIQLPGFMGLLDQANPPFYALSQKFFLTEDCFLPVSFSSDQVPVETAEKFIPSLAYQLALSIPDTRPLIVEAIERDPLLFSASLWDQAQALIINPIHAVHITSCIVASSYPRIFVIDGLDECSDPYKQQEIMQVLLRVLQHLPIPFAVLIASRPEYNIQDAFNRGDLNNSSARLSLDNEYKANEDIKKYLIARFRTIRRTHPLKRYLPSPWPPNGVLEALMFKASGQFIYASTVDKFISSPRHRPEERLDIVMNASGEPFEQLDLLYSAILSVIDSADLQRTLHILALLFLLPSWLLLFKPSNSPKFLEKLLGLQAGDVRRLLFGLESLLTVDRGDESSIRIFHTSLSDYLFDKSRARRFWIDTGEVCAEVAERLLPHSLELWAEPRFMGWLHISLFIFSIKRNRRPFYTKPS</sequence>
<dbReference type="PANTHER" id="PTHR10039">
    <property type="entry name" value="AMELOGENIN"/>
    <property type="match status" value="1"/>
</dbReference>
<dbReference type="PANTHER" id="PTHR10039:SF14">
    <property type="entry name" value="NACHT DOMAIN-CONTAINING PROTEIN"/>
    <property type="match status" value="1"/>
</dbReference>
<dbReference type="OrthoDB" id="3262196at2759"/>